<dbReference type="GeneID" id="63830901"/>
<reference evidence="1 2" key="1">
    <citation type="journal article" date="2016" name="Mol. Biol. Evol.">
        <title>Comparative Genomics of Early-Diverging Mushroom-Forming Fungi Provides Insights into the Origins of Lignocellulose Decay Capabilities.</title>
        <authorList>
            <person name="Nagy L.G."/>
            <person name="Riley R."/>
            <person name="Tritt A."/>
            <person name="Adam C."/>
            <person name="Daum C."/>
            <person name="Floudas D."/>
            <person name="Sun H."/>
            <person name="Yadav J.S."/>
            <person name="Pangilinan J."/>
            <person name="Larsson K.H."/>
            <person name="Matsuura K."/>
            <person name="Barry K."/>
            <person name="Labutti K."/>
            <person name="Kuo R."/>
            <person name="Ohm R.A."/>
            <person name="Bhattacharya S.S."/>
            <person name="Shirouzu T."/>
            <person name="Yoshinaga Y."/>
            <person name="Martin F.M."/>
            <person name="Grigoriev I.V."/>
            <person name="Hibbett D.S."/>
        </authorList>
    </citation>
    <scope>NUCLEOTIDE SEQUENCE [LARGE SCALE GENOMIC DNA]</scope>
    <source>
        <strain evidence="1 2">93-53</strain>
    </source>
</reference>
<dbReference type="RefSeq" id="XP_040762508.1">
    <property type="nucleotide sequence ID" value="XM_040913873.1"/>
</dbReference>
<name>A0A165DF99_9APHY</name>
<accession>A0A165DF99</accession>
<protein>
    <submittedName>
        <fullName evidence="1">Uncharacterized protein</fullName>
    </submittedName>
</protein>
<dbReference type="AlphaFoldDB" id="A0A165DF99"/>
<dbReference type="EMBL" id="KV427634">
    <property type="protein sequence ID" value="KZT04768.1"/>
    <property type="molecule type" value="Genomic_DNA"/>
</dbReference>
<organism evidence="1 2">
    <name type="scientific">Laetiporus sulphureus 93-53</name>
    <dbReference type="NCBI Taxonomy" id="1314785"/>
    <lineage>
        <taxon>Eukaryota</taxon>
        <taxon>Fungi</taxon>
        <taxon>Dikarya</taxon>
        <taxon>Basidiomycota</taxon>
        <taxon>Agaricomycotina</taxon>
        <taxon>Agaricomycetes</taxon>
        <taxon>Polyporales</taxon>
        <taxon>Laetiporus</taxon>
    </lineage>
</organism>
<evidence type="ECO:0000313" key="2">
    <source>
        <dbReference type="Proteomes" id="UP000076871"/>
    </source>
</evidence>
<dbReference type="InParanoid" id="A0A165DF99"/>
<dbReference type="OrthoDB" id="2798374at2759"/>
<gene>
    <name evidence="1" type="ORF">LAESUDRAFT_784454</name>
</gene>
<dbReference type="Proteomes" id="UP000076871">
    <property type="component" value="Unassembled WGS sequence"/>
</dbReference>
<sequence>MCQNLHAIDLKHQMATFGELTGTGTLRRHLYKCHLEQWVDACDRLGIKIKGKNVHVAVQAFRQSRGQAAIHEMDKLAQCIPFSPQALIDTFIEFIVANDLAINIIESPQLRKIILMLREELTESDIPHRTTVRK</sequence>
<proteinExistence type="predicted"/>
<evidence type="ECO:0000313" key="1">
    <source>
        <dbReference type="EMBL" id="KZT04768.1"/>
    </source>
</evidence>
<keyword evidence="2" id="KW-1185">Reference proteome</keyword>